<feature type="signal peptide" evidence="1">
    <location>
        <begin position="1"/>
        <end position="20"/>
    </location>
</feature>
<accession>A0A6B0UDH0</accession>
<evidence type="ECO:0000313" key="2">
    <source>
        <dbReference type="EMBL" id="MXU87357.1"/>
    </source>
</evidence>
<feature type="chain" id="PRO_5025471285" evidence="1">
    <location>
        <begin position="21"/>
        <end position="96"/>
    </location>
</feature>
<reference evidence="2" key="1">
    <citation type="submission" date="2019-12" db="EMBL/GenBank/DDBJ databases">
        <title>An insight into the sialome of adult female Ixodes ricinus ticks feeding for 6 days.</title>
        <authorList>
            <person name="Perner J."/>
            <person name="Ribeiro J.M.C."/>
        </authorList>
    </citation>
    <scope>NUCLEOTIDE SEQUENCE</scope>
    <source>
        <strain evidence="2">Semi-engorged</strain>
        <tissue evidence="2">Salivary glands</tissue>
    </source>
</reference>
<proteinExistence type="predicted"/>
<sequence>MRPSYHVLAITFSFVSAKHAVCISVHEYIADRSSTFPIQCLTVCTGFVTRLNTGSSLPDSARGLGSCLRWVVGRSRSSMPAAAPLTVACTASCTTV</sequence>
<organism evidence="2">
    <name type="scientific">Ixodes ricinus</name>
    <name type="common">Common tick</name>
    <name type="synonym">Acarus ricinus</name>
    <dbReference type="NCBI Taxonomy" id="34613"/>
    <lineage>
        <taxon>Eukaryota</taxon>
        <taxon>Metazoa</taxon>
        <taxon>Ecdysozoa</taxon>
        <taxon>Arthropoda</taxon>
        <taxon>Chelicerata</taxon>
        <taxon>Arachnida</taxon>
        <taxon>Acari</taxon>
        <taxon>Parasitiformes</taxon>
        <taxon>Ixodida</taxon>
        <taxon>Ixodoidea</taxon>
        <taxon>Ixodidae</taxon>
        <taxon>Ixodinae</taxon>
        <taxon>Ixodes</taxon>
    </lineage>
</organism>
<dbReference type="EMBL" id="GIFC01005274">
    <property type="protein sequence ID" value="MXU87357.1"/>
    <property type="molecule type" value="Transcribed_RNA"/>
</dbReference>
<protein>
    <submittedName>
        <fullName evidence="2">Putative secreted protein</fullName>
    </submittedName>
</protein>
<dbReference type="AlphaFoldDB" id="A0A6B0UDH0"/>
<evidence type="ECO:0000256" key="1">
    <source>
        <dbReference type="SAM" id="SignalP"/>
    </source>
</evidence>
<keyword evidence="1" id="KW-0732">Signal</keyword>
<name>A0A6B0UDH0_IXORI</name>